<evidence type="ECO:0000313" key="6">
    <source>
        <dbReference type="Proteomes" id="UP000770889"/>
    </source>
</evidence>
<dbReference type="GO" id="GO:0009089">
    <property type="term" value="P:lysine biosynthetic process via diaminopimelate"/>
    <property type="evidence" value="ECO:0007669"/>
    <property type="project" value="TreeGrafter"/>
</dbReference>
<protein>
    <recommendedName>
        <fullName evidence="7">Diaminopimelate decarboxylase</fullName>
    </recommendedName>
</protein>
<dbReference type="PANTHER" id="PTHR43727">
    <property type="entry name" value="DIAMINOPIMELATE DECARBOXYLASE"/>
    <property type="match status" value="1"/>
</dbReference>
<dbReference type="AlphaFoldDB" id="A0A944MBX6"/>
<dbReference type="Pfam" id="PF02784">
    <property type="entry name" value="Orn_Arg_deC_N"/>
    <property type="match status" value="1"/>
</dbReference>
<proteinExistence type="predicted"/>
<dbReference type="InterPro" id="IPR029066">
    <property type="entry name" value="PLP-binding_barrel"/>
</dbReference>
<comment type="cofactor">
    <cofactor evidence="1">
        <name>pyridoxal 5'-phosphate</name>
        <dbReference type="ChEBI" id="CHEBI:597326"/>
    </cofactor>
</comment>
<feature type="domain" description="Orn/DAP/Arg decarboxylase 2 C-terminal" evidence="3">
    <location>
        <begin position="18"/>
        <end position="366"/>
    </location>
</feature>
<dbReference type="InterPro" id="IPR022643">
    <property type="entry name" value="De-COase2_C"/>
</dbReference>
<keyword evidence="2" id="KW-0663">Pyridoxal phosphate</keyword>
<organism evidence="5 6">
    <name type="scientific">Candidatus Thiodiazotropha taylori</name>
    <dbReference type="NCBI Taxonomy" id="2792791"/>
    <lineage>
        <taxon>Bacteria</taxon>
        <taxon>Pseudomonadati</taxon>
        <taxon>Pseudomonadota</taxon>
        <taxon>Gammaproteobacteria</taxon>
        <taxon>Chromatiales</taxon>
        <taxon>Sedimenticolaceae</taxon>
        <taxon>Candidatus Thiodiazotropha</taxon>
    </lineage>
</organism>
<dbReference type="Proteomes" id="UP000770889">
    <property type="component" value="Unassembled WGS sequence"/>
</dbReference>
<comment type="caution">
    <text evidence="5">The sequence shown here is derived from an EMBL/GenBank/DDBJ whole genome shotgun (WGS) entry which is preliminary data.</text>
</comment>
<dbReference type="EMBL" id="JAHHGM010000011">
    <property type="protein sequence ID" value="MBT2989874.1"/>
    <property type="molecule type" value="Genomic_DNA"/>
</dbReference>
<dbReference type="InterPro" id="IPR022644">
    <property type="entry name" value="De-COase2_N"/>
</dbReference>
<dbReference type="Gene3D" id="3.20.20.10">
    <property type="entry name" value="Alanine racemase"/>
    <property type="match status" value="1"/>
</dbReference>
<dbReference type="SUPFAM" id="SSF51419">
    <property type="entry name" value="PLP-binding barrel"/>
    <property type="match status" value="1"/>
</dbReference>
<dbReference type="Pfam" id="PF00278">
    <property type="entry name" value="Orn_DAP_Arg_deC"/>
    <property type="match status" value="1"/>
</dbReference>
<reference evidence="5 6" key="1">
    <citation type="submission" date="2021-05" db="EMBL/GenBank/DDBJ databases">
        <title>Genetic and Functional Diversity in Clade A Lucinid endosymbionts from the Bahamas.</title>
        <authorList>
            <person name="Giani N.M."/>
            <person name="Engel A.S."/>
            <person name="Campbell B.J."/>
        </authorList>
    </citation>
    <scope>NUCLEOTIDE SEQUENCE [LARGE SCALE GENOMIC DNA]</scope>
    <source>
        <strain evidence="5">LUC16012Gg_MoonRockCtena</strain>
    </source>
</reference>
<dbReference type="GO" id="GO:0008836">
    <property type="term" value="F:diaminopimelate decarboxylase activity"/>
    <property type="evidence" value="ECO:0007669"/>
    <property type="project" value="TreeGrafter"/>
</dbReference>
<evidence type="ECO:0000259" key="4">
    <source>
        <dbReference type="Pfam" id="PF02784"/>
    </source>
</evidence>
<evidence type="ECO:0000256" key="1">
    <source>
        <dbReference type="ARBA" id="ARBA00001933"/>
    </source>
</evidence>
<evidence type="ECO:0000313" key="5">
    <source>
        <dbReference type="EMBL" id="MBT2989874.1"/>
    </source>
</evidence>
<evidence type="ECO:0000259" key="3">
    <source>
        <dbReference type="Pfam" id="PF00278"/>
    </source>
</evidence>
<accession>A0A944MBX6</accession>
<dbReference type="Gene3D" id="2.40.37.10">
    <property type="entry name" value="Lyase, Ornithine Decarboxylase, Chain A, domain 1"/>
    <property type="match status" value="1"/>
</dbReference>
<dbReference type="SUPFAM" id="SSF50621">
    <property type="entry name" value="Alanine racemase C-terminal domain-like"/>
    <property type="match status" value="1"/>
</dbReference>
<evidence type="ECO:0008006" key="7">
    <source>
        <dbReference type="Google" id="ProtNLM"/>
    </source>
</evidence>
<evidence type="ECO:0000256" key="2">
    <source>
        <dbReference type="ARBA" id="ARBA00022898"/>
    </source>
</evidence>
<name>A0A944MBX6_9GAMM</name>
<gene>
    <name evidence="5" type="ORF">KME65_13045</name>
</gene>
<sequence>MFDEKTLLTLANEYPLGFYVCDLDAFDFNYHEFYSAFKRHYDNIKLAYSYKTNYLPALCHRINELGGYAEVVSRMEYDFALLLNVPGEGIVFNGPLKTRDDYIVASRNRSLVNLSEIYEIDLLKDLSSEYKELKHRVGIRCAIHLQGENPSRFGFDVNSEKFQSAVTSISSLPNVELEGLHCHMIPAERRPEDYHEISSRLVEISKQIWGKNGPSFLDMGGGFFSNMSDDLRRQFKIRIPTFSEYGSAITEPFVSSFGRSGGPQLILEPGLALVADTFYYVCKVVDVKRVADKNIALASGSVYNIIPTKSPKNLPLKHIHSNNMSSISITPPIDIVGYTCMEDDYMYRGYNESLKINDLLVFGNVGAYTLVLKPPFINGNVPVLAYREKSDEKEILRREETLEDMIRTYTIDSK</sequence>
<feature type="domain" description="Orn/DAP/Arg decarboxylase 2 N-terminal" evidence="4">
    <location>
        <begin position="34"/>
        <end position="275"/>
    </location>
</feature>
<dbReference type="InterPro" id="IPR009006">
    <property type="entry name" value="Ala_racemase/Decarboxylase_C"/>
</dbReference>
<dbReference type="PANTHER" id="PTHR43727:SF3">
    <property type="entry name" value="GROUP IV DECARBOXYLASE"/>
    <property type="match status" value="1"/>
</dbReference>